<keyword evidence="1 3" id="KW-0251">Elongation factor</keyword>
<evidence type="ECO:0000256" key="1">
    <source>
        <dbReference type="ARBA" id="ARBA00022768"/>
    </source>
</evidence>
<evidence type="ECO:0000313" key="8">
    <source>
        <dbReference type="EMBL" id="POW19607.1"/>
    </source>
</evidence>
<dbReference type="GO" id="GO:0005737">
    <property type="term" value="C:cytoplasm"/>
    <property type="evidence" value="ECO:0007669"/>
    <property type="project" value="TreeGrafter"/>
</dbReference>
<comment type="caution">
    <text evidence="8">The sequence shown here is derived from an EMBL/GenBank/DDBJ whole genome shotgun (WGS) entry which is preliminary data.</text>
</comment>
<dbReference type="Proteomes" id="UP000238274">
    <property type="component" value="Unassembled WGS sequence"/>
</dbReference>
<gene>
    <name evidence="8" type="ORF">PSHT_04514</name>
</gene>
<dbReference type="SUPFAM" id="SSF89942">
    <property type="entry name" value="eEF1-gamma domain"/>
    <property type="match status" value="1"/>
</dbReference>
<protein>
    <recommendedName>
        <fullName evidence="10">Elongation factor 1-gamma</fullName>
    </recommendedName>
</protein>
<organism evidence="8 9">
    <name type="scientific">Puccinia striiformis</name>
    <dbReference type="NCBI Taxonomy" id="27350"/>
    <lineage>
        <taxon>Eukaryota</taxon>
        <taxon>Fungi</taxon>
        <taxon>Dikarya</taxon>
        <taxon>Basidiomycota</taxon>
        <taxon>Pucciniomycotina</taxon>
        <taxon>Pucciniomycetes</taxon>
        <taxon>Pucciniales</taxon>
        <taxon>Pucciniaceae</taxon>
        <taxon>Puccinia</taxon>
    </lineage>
</organism>
<dbReference type="InterPro" id="IPR036433">
    <property type="entry name" value="EF1B_G_C_sf"/>
</dbReference>
<dbReference type="GO" id="GO:0003746">
    <property type="term" value="F:translation elongation factor activity"/>
    <property type="evidence" value="ECO:0007669"/>
    <property type="project" value="UniProtKB-UniRule"/>
</dbReference>
<evidence type="ECO:0000313" key="9">
    <source>
        <dbReference type="Proteomes" id="UP000238274"/>
    </source>
</evidence>
<dbReference type="Pfam" id="PF02798">
    <property type="entry name" value="GST_N"/>
    <property type="match status" value="1"/>
</dbReference>
<dbReference type="InterPro" id="IPR036282">
    <property type="entry name" value="Glutathione-S-Trfase_C_sf"/>
</dbReference>
<dbReference type="GO" id="GO:0005634">
    <property type="term" value="C:nucleus"/>
    <property type="evidence" value="ECO:0007669"/>
    <property type="project" value="TreeGrafter"/>
</dbReference>
<feature type="compositionally biased region" description="Basic and acidic residues" evidence="4">
    <location>
        <begin position="246"/>
        <end position="270"/>
    </location>
</feature>
<dbReference type="PROSITE" id="PS50040">
    <property type="entry name" value="EF1G_C"/>
    <property type="match status" value="1"/>
</dbReference>
<feature type="domain" description="GST C-terminal" evidence="7">
    <location>
        <begin position="119"/>
        <end position="249"/>
    </location>
</feature>
<evidence type="ECO:0000256" key="2">
    <source>
        <dbReference type="ARBA" id="ARBA00022917"/>
    </source>
</evidence>
<dbReference type="VEuPathDB" id="FungiDB:PSHT_04514"/>
<evidence type="ECO:0000259" key="5">
    <source>
        <dbReference type="PROSITE" id="PS50040"/>
    </source>
</evidence>
<dbReference type="InterPro" id="IPR010987">
    <property type="entry name" value="Glutathione-S-Trfase_C-like"/>
</dbReference>
<reference evidence="9" key="2">
    <citation type="journal article" date="2018" name="BMC Genomics">
        <title>Genomic insights into host adaptation between the wheat stripe rust pathogen (Puccinia striiformis f. sp. tritici) and the barley stripe rust pathogen (Puccinia striiformis f. sp. hordei).</title>
        <authorList>
            <person name="Xia C."/>
            <person name="Wang M."/>
            <person name="Yin C."/>
            <person name="Cornejo O.E."/>
            <person name="Hulbert S.H."/>
            <person name="Chen X."/>
        </authorList>
    </citation>
    <scope>NUCLEOTIDE SEQUENCE [LARGE SCALE GENOMIC DNA]</scope>
    <source>
        <strain evidence="9">93TX-2</strain>
    </source>
</reference>
<dbReference type="InterPro" id="IPR004046">
    <property type="entry name" value="GST_C"/>
</dbReference>
<feature type="domain" description="EF-1-gamma C-terminal" evidence="5">
    <location>
        <begin position="285"/>
        <end position="440"/>
    </location>
</feature>
<dbReference type="InterPro" id="IPR001662">
    <property type="entry name" value="EF1B_G_C"/>
</dbReference>
<evidence type="ECO:0000259" key="7">
    <source>
        <dbReference type="PROSITE" id="PS50405"/>
    </source>
</evidence>
<dbReference type="SMART" id="SM01183">
    <property type="entry name" value="EF1G"/>
    <property type="match status" value="1"/>
</dbReference>
<evidence type="ECO:0008006" key="10">
    <source>
        <dbReference type="Google" id="ProtNLM"/>
    </source>
</evidence>
<proteinExistence type="predicted"/>
<dbReference type="SUPFAM" id="SSF47616">
    <property type="entry name" value="GST C-terminal domain-like"/>
    <property type="match status" value="1"/>
</dbReference>
<reference evidence="8 9" key="1">
    <citation type="submission" date="2017-12" db="EMBL/GenBank/DDBJ databases">
        <title>Gene loss provides genomic basis for host adaptation in cereal stripe rust fungi.</title>
        <authorList>
            <person name="Xia C."/>
        </authorList>
    </citation>
    <scope>NUCLEOTIDE SEQUENCE [LARGE SCALE GENOMIC DNA]</scope>
    <source>
        <strain evidence="8 9">93TX-2</strain>
    </source>
</reference>
<dbReference type="PROSITE" id="PS50405">
    <property type="entry name" value="GST_CTER"/>
    <property type="match status" value="1"/>
</dbReference>
<sequence>MSYTLYGFEENTRTRVCQITAKYEGVDLKISKVHPYEKDAGFEPYVAKFPHAQGKIPALEGAGVSITECVAICHVRYPTLPPTPISSNILIKSDIWDPRRHPQQYLSSIANKANLLGSSKEEAAEVLQWMVYINSELLIALSEQWLFLPPANRPYNKANVASAEKRASAMLDALEQLLLSRTFLVGQRITLADIFLANALVRGFATCLDASFRSTHPNVLRHFNTIVHQPNFLAVLGGEPTLTESKVEFTPPKKEKAAAAPKAEKKKEKKDDEEEEPLVPAEPKAKHPCEALGSAKCFPFDEWKRQFSNSEFPVAMKWLEENIDLSEYSFWKVTYKYHDELTQVFMSANLIGGFHSRLEASRKYLFGSAGVYGKTNASKIQGAYMIRGSDYKGVFDVAPDWESYDFEQLDFKNDIEFIKGCWNWDNTFDGLEYADGKVFNAPARTKMLKVETDPDCPDLCGLAIRRRGSRAQLAHKKKSFKIFWKVKNIGQCHHSKAEEKDAQASSTT</sequence>
<keyword evidence="9" id="KW-1185">Reference proteome</keyword>
<accession>A0A2S4WD21</accession>
<dbReference type="AlphaFoldDB" id="A0A2S4WD21"/>
<dbReference type="InterPro" id="IPR050802">
    <property type="entry name" value="EF-GSTs"/>
</dbReference>
<dbReference type="PANTHER" id="PTHR43986">
    <property type="entry name" value="ELONGATION FACTOR 1-GAMMA"/>
    <property type="match status" value="1"/>
</dbReference>
<dbReference type="EMBL" id="PKSM01000046">
    <property type="protein sequence ID" value="POW19607.1"/>
    <property type="molecule type" value="Genomic_DNA"/>
</dbReference>
<dbReference type="OrthoDB" id="249703at2759"/>
<dbReference type="PROSITE" id="PS50404">
    <property type="entry name" value="GST_NTER"/>
    <property type="match status" value="1"/>
</dbReference>
<dbReference type="Gene3D" id="3.40.30.10">
    <property type="entry name" value="Glutaredoxin"/>
    <property type="match status" value="1"/>
</dbReference>
<dbReference type="FunFam" id="1.20.1050.10:FF:000006">
    <property type="entry name" value="Elongation factor 1 gamma"/>
    <property type="match status" value="1"/>
</dbReference>
<feature type="region of interest" description="Disordered" evidence="4">
    <location>
        <begin position="246"/>
        <end position="285"/>
    </location>
</feature>
<dbReference type="SUPFAM" id="SSF52833">
    <property type="entry name" value="Thioredoxin-like"/>
    <property type="match status" value="1"/>
</dbReference>
<dbReference type="Pfam" id="PF00647">
    <property type="entry name" value="EF1G"/>
    <property type="match status" value="1"/>
</dbReference>
<feature type="domain" description="GST N-terminal" evidence="6">
    <location>
        <begin position="1"/>
        <end position="84"/>
    </location>
</feature>
<dbReference type="Pfam" id="PF00043">
    <property type="entry name" value="GST_C"/>
    <property type="match status" value="1"/>
</dbReference>
<keyword evidence="2 3" id="KW-0648">Protein biosynthesis</keyword>
<dbReference type="VEuPathDB" id="FungiDB:PSTT_12980"/>
<evidence type="ECO:0000256" key="4">
    <source>
        <dbReference type="SAM" id="MobiDB-lite"/>
    </source>
</evidence>
<evidence type="ECO:0000256" key="3">
    <source>
        <dbReference type="PROSITE-ProRule" id="PRU00519"/>
    </source>
</evidence>
<dbReference type="InterPro" id="IPR004045">
    <property type="entry name" value="Glutathione_S-Trfase_N"/>
</dbReference>
<dbReference type="FunFam" id="3.30.70.1010:FF:000001">
    <property type="entry name" value="Elongation factor 1-gamma 1"/>
    <property type="match status" value="1"/>
</dbReference>
<name>A0A2S4WD21_9BASI</name>
<evidence type="ECO:0000259" key="6">
    <source>
        <dbReference type="PROSITE" id="PS50404"/>
    </source>
</evidence>
<dbReference type="Gene3D" id="1.20.1050.10">
    <property type="match status" value="1"/>
</dbReference>
<dbReference type="Gene3D" id="3.30.70.1010">
    <property type="entry name" value="Translation elongation factor EF1B, gamma chain, conserved domain"/>
    <property type="match status" value="1"/>
</dbReference>
<dbReference type="PANTHER" id="PTHR43986:SF1">
    <property type="entry name" value="ELONGATION FACTOR 1-GAMMA"/>
    <property type="match status" value="1"/>
</dbReference>
<dbReference type="InterPro" id="IPR036249">
    <property type="entry name" value="Thioredoxin-like_sf"/>
</dbReference>
<dbReference type="CDD" id="cd03181">
    <property type="entry name" value="GST_C_EF1Bgamma_like"/>
    <property type="match status" value="1"/>
</dbReference>
<reference evidence="9" key="3">
    <citation type="journal article" date="2018" name="Mol. Plant Microbe Interact.">
        <title>Genome sequence resources for the wheat stripe rust pathogen (Puccinia striiformis f. sp. tritici) and the barley stripe rust pathogen (Puccinia striiformis f. sp. hordei).</title>
        <authorList>
            <person name="Xia C."/>
            <person name="Wang M."/>
            <person name="Yin C."/>
            <person name="Cornejo O.E."/>
            <person name="Hulbert S.H."/>
            <person name="Chen X."/>
        </authorList>
    </citation>
    <scope>NUCLEOTIDE SEQUENCE [LARGE SCALE GENOMIC DNA]</scope>
    <source>
        <strain evidence="9">93TX-2</strain>
    </source>
</reference>